<dbReference type="Pfam" id="PF17759">
    <property type="entry name" value="tRNA_synthFbeta"/>
    <property type="match status" value="1"/>
</dbReference>
<proteinExistence type="inferred from homology"/>
<evidence type="ECO:0000256" key="9">
    <source>
        <dbReference type="ARBA" id="ARBA00022842"/>
    </source>
</evidence>
<accession>A0A650CNR7</accession>
<keyword evidence="9 12" id="KW-0460">Magnesium</keyword>
<keyword evidence="6 12" id="KW-0479">Metal-binding</keyword>
<evidence type="ECO:0000256" key="8">
    <source>
        <dbReference type="ARBA" id="ARBA00022840"/>
    </source>
</evidence>
<dbReference type="GO" id="GO:0004826">
    <property type="term" value="F:phenylalanine-tRNA ligase activity"/>
    <property type="evidence" value="ECO:0007669"/>
    <property type="project" value="UniProtKB-UniRule"/>
</dbReference>
<evidence type="ECO:0000256" key="11">
    <source>
        <dbReference type="ARBA" id="ARBA00023146"/>
    </source>
</evidence>
<dbReference type="Pfam" id="PF03483">
    <property type="entry name" value="B3_4"/>
    <property type="match status" value="1"/>
</dbReference>
<dbReference type="Proteomes" id="UP000423396">
    <property type="component" value="Chromosome"/>
</dbReference>
<dbReference type="GO" id="GO:0003723">
    <property type="term" value="F:RNA binding"/>
    <property type="evidence" value="ECO:0007669"/>
    <property type="project" value="InterPro"/>
</dbReference>
<feature type="domain" description="B5" evidence="13">
    <location>
        <begin position="269"/>
        <end position="345"/>
    </location>
</feature>
<dbReference type="GO" id="GO:0009328">
    <property type="term" value="C:phenylalanine-tRNA ligase complex"/>
    <property type="evidence" value="ECO:0007669"/>
    <property type="project" value="TreeGrafter"/>
</dbReference>
<dbReference type="SMART" id="SM00874">
    <property type="entry name" value="B5"/>
    <property type="match status" value="1"/>
</dbReference>
<keyword evidence="5 12" id="KW-0436">Ligase</keyword>
<dbReference type="NCBIfam" id="TIGR00471">
    <property type="entry name" value="pheT_arch"/>
    <property type="match status" value="1"/>
</dbReference>
<keyword evidence="15" id="KW-1185">Reference proteome</keyword>
<comment type="catalytic activity">
    <reaction evidence="12">
        <text>tRNA(Phe) + L-phenylalanine + ATP = L-phenylalanyl-tRNA(Phe) + AMP + diphosphate + H(+)</text>
        <dbReference type="Rhea" id="RHEA:19413"/>
        <dbReference type="Rhea" id="RHEA-COMP:9668"/>
        <dbReference type="Rhea" id="RHEA-COMP:9699"/>
        <dbReference type="ChEBI" id="CHEBI:15378"/>
        <dbReference type="ChEBI" id="CHEBI:30616"/>
        <dbReference type="ChEBI" id="CHEBI:33019"/>
        <dbReference type="ChEBI" id="CHEBI:58095"/>
        <dbReference type="ChEBI" id="CHEBI:78442"/>
        <dbReference type="ChEBI" id="CHEBI:78531"/>
        <dbReference type="ChEBI" id="CHEBI:456215"/>
        <dbReference type="EC" id="6.1.1.20"/>
    </reaction>
</comment>
<dbReference type="HAMAP" id="MF_00284">
    <property type="entry name" value="Phe_tRNA_synth_beta2"/>
    <property type="match status" value="1"/>
</dbReference>
<dbReference type="InterPro" id="IPR045864">
    <property type="entry name" value="aa-tRNA-synth_II/BPL/LPL"/>
</dbReference>
<feature type="binding site" evidence="12">
    <location>
        <position position="333"/>
    </location>
    <ligand>
        <name>Mg(2+)</name>
        <dbReference type="ChEBI" id="CHEBI:18420"/>
        <note>shared with alpha subunit</note>
    </ligand>
</feature>
<evidence type="ECO:0000256" key="1">
    <source>
        <dbReference type="ARBA" id="ARBA00001946"/>
    </source>
</evidence>
<dbReference type="SUPFAM" id="SSF46955">
    <property type="entry name" value="Putative DNA-binding domain"/>
    <property type="match status" value="2"/>
</dbReference>
<comment type="cofactor">
    <cofactor evidence="1 12">
        <name>Mg(2+)</name>
        <dbReference type="ChEBI" id="CHEBI:18420"/>
    </cofactor>
</comment>
<evidence type="ECO:0000256" key="3">
    <source>
        <dbReference type="ARBA" id="ARBA00007438"/>
    </source>
</evidence>
<dbReference type="Gene3D" id="3.50.40.10">
    <property type="entry name" value="Phenylalanyl-trna Synthetase, Chain B, domain 3"/>
    <property type="match status" value="1"/>
</dbReference>
<keyword evidence="4 12" id="KW-0963">Cytoplasm</keyword>
<dbReference type="EC" id="6.1.1.20" evidence="12"/>
<dbReference type="InterPro" id="IPR045060">
    <property type="entry name" value="Phe-tRNA-ligase_IIc_bsu"/>
</dbReference>
<dbReference type="RefSeq" id="WP_156006139.1">
    <property type="nucleotide sequence ID" value="NZ_CP045483.1"/>
</dbReference>
<evidence type="ECO:0000256" key="4">
    <source>
        <dbReference type="ARBA" id="ARBA00022490"/>
    </source>
</evidence>
<dbReference type="CDD" id="cd00769">
    <property type="entry name" value="PheRS_beta_core"/>
    <property type="match status" value="1"/>
</dbReference>
<dbReference type="Gene3D" id="3.30.930.10">
    <property type="entry name" value="Bira Bifunctional Protein, Domain 2"/>
    <property type="match status" value="1"/>
</dbReference>
<dbReference type="SMART" id="SM00873">
    <property type="entry name" value="B3_4"/>
    <property type="match status" value="1"/>
</dbReference>
<name>A0A650CNR7_9CREN</name>
<dbReference type="KEGG" id="sazo:D1868_05000"/>
<evidence type="ECO:0000256" key="6">
    <source>
        <dbReference type="ARBA" id="ARBA00022723"/>
    </source>
</evidence>
<evidence type="ECO:0000256" key="7">
    <source>
        <dbReference type="ARBA" id="ARBA00022741"/>
    </source>
</evidence>
<dbReference type="GeneID" id="42798404"/>
<evidence type="ECO:0000313" key="14">
    <source>
        <dbReference type="EMBL" id="QGR19403.1"/>
    </source>
</evidence>
<dbReference type="GO" id="GO:0000287">
    <property type="term" value="F:magnesium ion binding"/>
    <property type="evidence" value="ECO:0007669"/>
    <property type="project" value="InterPro"/>
</dbReference>
<dbReference type="PANTHER" id="PTHR10947">
    <property type="entry name" value="PHENYLALANYL-TRNA SYNTHETASE BETA CHAIN AND LEUCINE-RICH REPEAT-CONTAINING PROTEIN 47"/>
    <property type="match status" value="1"/>
</dbReference>
<protein>
    <recommendedName>
        <fullName evidence="12">Phenylalanine--tRNA ligase beta subunit</fullName>
        <ecNumber evidence="12">6.1.1.20</ecNumber>
    </recommendedName>
    <alternativeName>
        <fullName evidence="12">Phenylalanyl-tRNA synthetase beta subunit</fullName>
        <shortName evidence="12">PheRS</shortName>
    </alternativeName>
</protein>
<dbReference type="InterPro" id="IPR022918">
    <property type="entry name" value="Phe_tRNA_ligase_beta2_arc"/>
</dbReference>
<keyword evidence="11 12" id="KW-0030">Aminoacyl-tRNA synthetase</keyword>
<comment type="subunit">
    <text evidence="12">Tetramer of two alpha and two beta subunits.</text>
</comment>
<dbReference type="Gene3D" id="3.30.56.10">
    <property type="match status" value="2"/>
</dbReference>
<evidence type="ECO:0000256" key="12">
    <source>
        <dbReference type="HAMAP-Rule" id="MF_00284"/>
    </source>
</evidence>
<dbReference type="InterPro" id="IPR041616">
    <property type="entry name" value="PheRS_beta_core"/>
</dbReference>
<dbReference type="InterPro" id="IPR004531">
    <property type="entry name" value="Phe-tRNA-synth_IIc_bsu_arc_euk"/>
</dbReference>
<dbReference type="InterPro" id="IPR009061">
    <property type="entry name" value="DNA-bd_dom_put_sf"/>
</dbReference>
<dbReference type="EMBL" id="CP045483">
    <property type="protein sequence ID" value="QGR19403.1"/>
    <property type="molecule type" value="Genomic_DNA"/>
</dbReference>
<keyword evidence="10 12" id="KW-0648">Protein biosynthesis</keyword>
<dbReference type="PROSITE" id="PS51483">
    <property type="entry name" value="B5"/>
    <property type="match status" value="1"/>
</dbReference>
<evidence type="ECO:0000256" key="5">
    <source>
        <dbReference type="ARBA" id="ARBA00022598"/>
    </source>
</evidence>
<dbReference type="InterPro" id="IPR005146">
    <property type="entry name" value="B3/B4_tRNA-bd"/>
</dbReference>
<evidence type="ECO:0000256" key="2">
    <source>
        <dbReference type="ARBA" id="ARBA00004496"/>
    </source>
</evidence>
<dbReference type="FunFam" id="3.50.40.10:FF:000003">
    <property type="entry name" value="Phenylalanine--tRNA ligase beta subunit"/>
    <property type="match status" value="1"/>
</dbReference>
<comment type="subcellular location">
    <subcellularLocation>
        <location evidence="2 12">Cytoplasm</location>
    </subcellularLocation>
</comment>
<reference evidence="14 15" key="1">
    <citation type="submission" date="2019-10" db="EMBL/GenBank/DDBJ databases">
        <title>Genome Sequences from Six Type Strain Members of the Archaeal Family Sulfolobaceae: Acidianus ambivalens, Acidianus infernus, Metallosphaera prunae, Stygiolobus azoricus, Sulfolobus metallicus, and Sulfurisphaera ohwakuensis.</title>
        <authorList>
            <person name="Counts J.A."/>
            <person name="Kelly R.M."/>
        </authorList>
    </citation>
    <scope>NUCLEOTIDE SEQUENCE [LARGE SCALE GENOMIC DNA]</scope>
    <source>
        <strain evidence="14 15">FC6</strain>
    </source>
</reference>
<evidence type="ECO:0000259" key="13">
    <source>
        <dbReference type="PROSITE" id="PS51483"/>
    </source>
</evidence>
<dbReference type="Pfam" id="PF03484">
    <property type="entry name" value="B5"/>
    <property type="match status" value="1"/>
</dbReference>
<dbReference type="InterPro" id="IPR020825">
    <property type="entry name" value="Phe-tRNA_synthase-like_B3/B4"/>
</dbReference>
<dbReference type="GO" id="GO:0006432">
    <property type="term" value="P:phenylalanyl-tRNA aminoacylation"/>
    <property type="evidence" value="ECO:0007669"/>
    <property type="project" value="UniProtKB-UniRule"/>
</dbReference>
<feature type="binding site" evidence="12">
    <location>
        <position position="323"/>
    </location>
    <ligand>
        <name>Mg(2+)</name>
        <dbReference type="ChEBI" id="CHEBI:18420"/>
        <note>shared with alpha subunit</note>
    </ligand>
</feature>
<feature type="binding site" evidence="12">
    <location>
        <position position="332"/>
    </location>
    <ligand>
        <name>Mg(2+)</name>
        <dbReference type="ChEBI" id="CHEBI:18420"/>
        <note>shared with alpha subunit</note>
    </ligand>
</feature>
<dbReference type="SUPFAM" id="SSF55681">
    <property type="entry name" value="Class II aaRS and biotin synthetases"/>
    <property type="match status" value="1"/>
</dbReference>
<evidence type="ECO:0000313" key="15">
    <source>
        <dbReference type="Proteomes" id="UP000423396"/>
    </source>
</evidence>
<evidence type="ECO:0000256" key="10">
    <source>
        <dbReference type="ARBA" id="ARBA00022917"/>
    </source>
</evidence>
<sequence length="543" mass="61653">MVTIVVYKWDIINQLKIKENELEELLFNLKSEVKPVDQDHVEIEINNDRPDLLSSSGIIRAIKGLKKLELGEAKYEVKKSEYTLSVENVDTRPYAIAGIIRGIKFDEDSLKELIQFQEKLHITIGRKRKKVAIGIHDLDKITSKNIVYKEIPLNYKFIPLNGNKEITVKEVLESTEQGKQYGNISVKNGKTPAIMEDNGSVLSIPPVINSEKTRIELTTKNLFIDVTGTSLDAVISTLDLLTTNLAEIGGKIEQVKVLSAQQDFWSPLLKHTTLRIYSDYVNKKLGINLSTDQVVEYLRMARFDANVMGYNEIEVAIPPYRVDIISQIDLVEDIAMMIGYQNLEPSTYKLSKIGNASEKTLISRKLRDLSIGAGFTEIFTFVLTNDREIQGDYVKILNPVTVDYTVIRNSLIPTTLYFLKQNQHSRMPILVFEIGDVVIRGNTDTGYKNSTRAVYAIMDSKVSFEELQARIHQILYNLKINFSYRKSEHHLLIKGRTAEIIRDNSEVIGIIGEVHPEVLEKLGIEYPIVISEIYVDKLSGDNE</sequence>
<dbReference type="OrthoDB" id="10073at2157"/>
<gene>
    <name evidence="12" type="primary">pheT</name>
    <name evidence="14" type="ORF">D1868_05000</name>
</gene>
<keyword evidence="8 12" id="KW-0067">ATP-binding</keyword>
<dbReference type="GO" id="GO:0005524">
    <property type="term" value="F:ATP binding"/>
    <property type="evidence" value="ECO:0007669"/>
    <property type="project" value="UniProtKB-UniRule"/>
</dbReference>
<organism evidence="14 15">
    <name type="scientific">Stygiolobus azoricus</name>
    <dbReference type="NCBI Taxonomy" id="41675"/>
    <lineage>
        <taxon>Archaea</taxon>
        <taxon>Thermoproteota</taxon>
        <taxon>Thermoprotei</taxon>
        <taxon>Sulfolobales</taxon>
        <taxon>Sulfolobaceae</taxon>
        <taxon>Stygiolobus</taxon>
    </lineage>
</organism>
<dbReference type="InterPro" id="IPR005147">
    <property type="entry name" value="tRNA_synthase_B5-dom"/>
</dbReference>
<dbReference type="AlphaFoldDB" id="A0A650CNR7"/>
<feature type="binding site" evidence="12">
    <location>
        <position position="329"/>
    </location>
    <ligand>
        <name>Mg(2+)</name>
        <dbReference type="ChEBI" id="CHEBI:18420"/>
        <note>shared with alpha subunit</note>
    </ligand>
</feature>
<keyword evidence="7 12" id="KW-0547">Nucleotide-binding</keyword>
<comment type="similarity">
    <text evidence="3 12">Belongs to the phenylalanyl-tRNA synthetase beta subunit family. Type 2 subfamily.</text>
</comment>
<dbReference type="PANTHER" id="PTHR10947:SF0">
    <property type="entry name" value="PHENYLALANINE--TRNA LIGASE BETA SUBUNIT"/>
    <property type="match status" value="1"/>
</dbReference>